<evidence type="ECO:0000313" key="2">
    <source>
        <dbReference type="Proteomes" id="UP000500810"/>
    </source>
</evidence>
<dbReference type="Proteomes" id="UP000500810">
    <property type="component" value="Segment"/>
</dbReference>
<protein>
    <submittedName>
        <fullName evidence="1">Uncharacterized protein</fullName>
    </submittedName>
</protein>
<evidence type="ECO:0000313" key="1">
    <source>
        <dbReference type="EMBL" id="QPL17332.1"/>
    </source>
</evidence>
<sequence>MPYRRSGFSRFNVDKLGLRPDPAARVPWPERRRFNIAVRIVKQLSASIFDEL</sequence>
<accession>A0A7T0M7E4</accession>
<organism evidence="1 2">
    <name type="scientific">Pseudomonas phage Epa15</name>
    <dbReference type="NCBI Taxonomy" id="2733395"/>
    <lineage>
        <taxon>Viruses</taxon>
        <taxon>Duplodnaviria</taxon>
        <taxon>Heunggongvirae</taxon>
        <taxon>Uroviricota</taxon>
        <taxon>Caudoviricetes</taxon>
        <taxon>Lindbergviridae</taxon>
        <taxon>Pbunavirus</taxon>
        <taxon>Pbunavirus LS1</taxon>
    </lineage>
</organism>
<name>A0A7T0M7E4_9CAUD</name>
<reference evidence="2" key="1">
    <citation type="submission" date="2020-04" db="EMBL/GenBank/DDBJ databases">
        <title>Pseudomonas aeruginosa Phage Cocktails: Rational Design and Efficacy against Mouse Wound and Septic Infections.</title>
        <authorList>
            <person name="Farlow J."/>
            <person name="Freyberger H.R."/>
            <person name="He Y."/>
            <person name="Ward A.M."/>
            <person name="Autvisuttinunt W."/>
            <person name="Li T."/>
            <person name="Jacobs A.C."/>
            <person name="Nikolich M.P."/>
            <person name="Filippov A."/>
        </authorList>
    </citation>
    <scope>NUCLEOTIDE SEQUENCE [LARGE SCALE GENOMIC DNA]</scope>
</reference>
<dbReference type="EMBL" id="MT413450">
    <property type="protein sequence ID" value="QPL17332.1"/>
    <property type="molecule type" value="Genomic_DNA"/>
</dbReference>
<proteinExistence type="predicted"/>